<reference evidence="1" key="1">
    <citation type="submission" date="2023-05" db="EMBL/GenBank/DDBJ databases">
        <authorList>
            <person name="Du J."/>
        </authorList>
    </citation>
    <scope>NUCLEOTIDE SEQUENCE</scope>
    <source>
        <strain evidence="1">UMB1064</strain>
    </source>
</reference>
<name>A0AAW9SWJ8_CORAY</name>
<comment type="caution">
    <text evidence="1">The sequence shown here is derived from an EMBL/GenBank/DDBJ whole genome shotgun (WGS) entry which is preliminary data.</text>
</comment>
<proteinExistence type="predicted"/>
<sequence>MSAPQIQPLSEAAILAATDELVATVPELADATLARPWTISAIVAASSGVIAGHRSFPAISAAAQAVAYATFHVKPLSFGNTALGALLAHILLTTNGEELSFAETWDLVKGGT</sequence>
<gene>
    <name evidence="1" type="ORF">QP460_001830</name>
</gene>
<dbReference type="RefSeq" id="WP_049170123.1">
    <property type="nucleotide sequence ID" value="NZ_JAQPSS010000012.1"/>
</dbReference>
<reference evidence="1" key="2">
    <citation type="submission" date="2024-05" db="EMBL/GenBank/DDBJ databases">
        <authorList>
            <person name="Wolfe A."/>
        </authorList>
    </citation>
    <scope>NUCLEOTIDE SEQUENCE</scope>
    <source>
        <strain evidence="1">UMB1064</strain>
    </source>
</reference>
<protein>
    <submittedName>
        <fullName evidence="1">Uncharacterized protein</fullName>
    </submittedName>
</protein>
<dbReference type="EMBL" id="JASOOY020000006">
    <property type="protein sequence ID" value="MEO3716333.1"/>
    <property type="molecule type" value="Genomic_DNA"/>
</dbReference>
<organism evidence="1 2">
    <name type="scientific">Corynebacterium amycolatum</name>
    <dbReference type="NCBI Taxonomy" id="43765"/>
    <lineage>
        <taxon>Bacteria</taxon>
        <taxon>Bacillati</taxon>
        <taxon>Actinomycetota</taxon>
        <taxon>Actinomycetes</taxon>
        <taxon>Mycobacteriales</taxon>
        <taxon>Corynebacteriaceae</taxon>
        <taxon>Corynebacterium</taxon>
    </lineage>
</organism>
<evidence type="ECO:0000313" key="2">
    <source>
        <dbReference type="Proteomes" id="UP001223646"/>
    </source>
</evidence>
<evidence type="ECO:0000313" key="1">
    <source>
        <dbReference type="EMBL" id="MEO3716333.1"/>
    </source>
</evidence>
<dbReference type="AlphaFoldDB" id="A0AAW9SWJ8"/>
<dbReference type="Proteomes" id="UP001223646">
    <property type="component" value="Unassembled WGS sequence"/>
</dbReference>
<accession>A0AAW9SWJ8</accession>